<sequence length="140" mass="15997">MLLIWNSMRKLLVLFGAVLSLTLIGCETNAQNGFKDLSSEELSEVLQNKMVQLIDVRTPKEYTAEHIKTSININFFAATFPKEIEALDKEKPVYVYCRSGKRSVKSIALFKEAGFKEIYNLKGGILDWKSKEFEVEKVKN</sequence>
<dbReference type="AlphaFoldDB" id="A0A5D0IS66"/>
<evidence type="ECO:0000313" key="3">
    <source>
        <dbReference type="Proteomes" id="UP000323930"/>
    </source>
</evidence>
<name>A0A5D0IS66_9FLAO</name>
<organism evidence="2 3">
    <name type="scientific">Seonamhaeicola marinus</name>
    <dbReference type="NCBI Taxonomy" id="1912246"/>
    <lineage>
        <taxon>Bacteria</taxon>
        <taxon>Pseudomonadati</taxon>
        <taxon>Bacteroidota</taxon>
        <taxon>Flavobacteriia</taxon>
        <taxon>Flavobacteriales</taxon>
        <taxon>Flavobacteriaceae</taxon>
    </lineage>
</organism>
<feature type="domain" description="Rhodanese" evidence="1">
    <location>
        <begin position="47"/>
        <end position="137"/>
    </location>
</feature>
<dbReference type="EMBL" id="VSDQ01000332">
    <property type="protein sequence ID" value="TYA86815.1"/>
    <property type="molecule type" value="Genomic_DNA"/>
</dbReference>
<dbReference type="PANTHER" id="PTHR43031:SF18">
    <property type="entry name" value="RHODANESE-RELATED SULFURTRANSFERASES"/>
    <property type="match status" value="1"/>
</dbReference>
<proteinExistence type="predicted"/>
<dbReference type="InterPro" id="IPR036873">
    <property type="entry name" value="Rhodanese-like_dom_sf"/>
</dbReference>
<comment type="caution">
    <text evidence="2">The sequence shown here is derived from an EMBL/GenBank/DDBJ whole genome shotgun (WGS) entry which is preliminary data.</text>
</comment>
<accession>A0A5D0IS66</accession>
<dbReference type="SMART" id="SM00450">
    <property type="entry name" value="RHOD"/>
    <property type="match status" value="1"/>
</dbReference>
<keyword evidence="3" id="KW-1185">Reference proteome</keyword>
<dbReference type="SUPFAM" id="SSF52821">
    <property type="entry name" value="Rhodanese/Cell cycle control phosphatase"/>
    <property type="match status" value="1"/>
</dbReference>
<evidence type="ECO:0000259" key="1">
    <source>
        <dbReference type="PROSITE" id="PS50206"/>
    </source>
</evidence>
<protein>
    <submittedName>
        <fullName evidence="2">Rhodanese-like domain-containing protein</fullName>
    </submittedName>
</protein>
<dbReference type="InterPro" id="IPR050229">
    <property type="entry name" value="GlpE_sulfurtransferase"/>
</dbReference>
<gene>
    <name evidence="2" type="ORF">FUA24_04625</name>
</gene>
<dbReference type="PROSITE" id="PS50206">
    <property type="entry name" value="RHODANESE_3"/>
    <property type="match status" value="1"/>
</dbReference>
<reference evidence="2 3" key="1">
    <citation type="submission" date="2019-08" db="EMBL/GenBank/DDBJ databases">
        <title>Seonamhaeicola sediminis sp. nov., isolated from marine sediment.</title>
        <authorList>
            <person name="Cao W.R."/>
        </authorList>
    </citation>
    <scope>NUCLEOTIDE SEQUENCE [LARGE SCALE GENOMIC DNA]</scope>
    <source>
        <strain evidence="2 3">B011</strain>
    </source>
</reference>
<dbReference type="CDD" id="cd00158">
    <property type="entry name" value="RHOD"/>
    <property type="match status" value="1"/>
</dbReference>
<dbReference type="Gene3D" id="3.40.250.10">
    <property type="entry name" value="Rhodanese-like domain"/>
    <property type="match status" value="1"/>
</dbReference>
<dbReference type="InterPro" id="IPR001763">
    <property type="entry name" value="Rhodanese-like_dom"/>
</dbReference>
<dbReference type="OrthoDB" id="9808735at2"/>
<dbReference type="Proteomes" id="UP000323930">
    <property type="component" value="Unassembled WGS sequence"/>
</dbReference>
<dbReference type="Pfam" id="PF00581">
    <property type="entry name" value="Rhodanese"/>
    <property type="match status" value="1"/>
</dbReference>
<evidence type="ECO:0000313" key="2">
    <source>
        <dbReference type="EMBL" id="TYA86815.1"/>
    </source>
</evidence>
<dbReference type="PANTHER" id="PTHR43031">
    <property type="entry name" value="FAD-DEPENDENT OXIDOREDUCTASE"/>
    <property type="match status" value="1"/>
</dbReference>